<dbReference type="PANTHER" id="PTHR21017:SF17">
    <property type="entry name" value="PROTEIN NIPSNAP"/>
    <property type="match status" value="1"/>
</dbReference>
<dbReference type="InterPro" id="IPR011008">
    <property type="entry name" value="Dimeric_a/b-barrel"/>
</dbReference>
<dbReference type="GO" id="GO:0005739">
    <property type="term" value="C:mitochondrion"/>
    <property type="evidence" value="ECO:0007669"/>
    <property type="project" value="TreeGrafter"/>
</dbReference>
<reference evidence="3" key="1">
    <citation type="submission" date="2018-05" db="EMBL/GenBank/DDBJ databases">
        <authorList>
            <person name="Lanie J.A."/>
            <person name="Ng W.-L."/>
            <person name="Kazmierczak K.M."/>
            <person name="Andrzejewski T.M."/>
            <person name="Davidsen T.M."/>
            <person name="Wayne K.J."/>
            <person name="Tettelin H."/>
            <person name="Glass J.I."/>
            <person name="Rusch D."/>
            <person name="Podicherti R."/>
            <person name="Tsui H.-C.T."/>
            <person name="Winkler M.E."/>
        </authorList>
    </citation>
    <scope>NUCLEOTIDE SEQUENCE</scope>
</reference>
<gene>
    <name evidence="3" type="ORF">METZ01_LOCUS52382</name>
</gene>
<proteinExistence type="inferred from homology"/>
<dbReference type="SUPFAM" id="SSF54909">
    <property type="entry name" value="Dimeric alpha+beta barrel"/>
    <property type="match status" value="2"/>
</dbReference>
<dbReference type="InterPro" id="IPR051557">
    <property type="entry name" value="NipSnap_domain"/>
</dbReference>
<dbReference type="Pfam" id="PF07978">
    <property type="entry name" value="NIPSNAP"/>
    <property type="match status" value="2"/>
</dbReference>
<feature type="domain" description="NIPSNAP" evidence="2">
    <location>
        <begin position="128"/>
        <end position="220"/>
    </location>
</feature>
<comment type="similarity">
    <text evidence="1">Belongs to the NipSnap family.</text>
</comment>
<dbReference type="InterPro" id="IPR012577">
    <property type="entry name" value="NIPSNAP"/>
</dbReference>
<sequence length="230" mass="26134">MIYDFRVYTLKPGATPEYRAGVKELSLPIRQRHGVALAGWYWSEIGALNQVVHIWGYEDTRHMEEAKHAFHTDPEWTGKYIPRAQGLVETQKTSTMNTSDFAPIYPVHATIPADGTPEFFRKNKMVFDFRTYTFKPGGIPAYMAAAGEVALPIRKRHGIKLAGWYYSDVGDLNQVTHIWAYNDLKHLKEGKDAVNADPEWTGTYIPRVRGLLVAQNTYLMNTAEFGPVPE</sequence>
<dbReference type="GO" id="GO:0000423">
    <property type="term" value="P:mitophagy"/>
    <property type="evidence" value="ECO:0007669"/>
    <property type="project" value="UniProtKB-ARBA"/>
</dbReference>
<evidence type="ECO:0000256" key="1">
    <source>
        <dbReference type="ARBA" id="ARBA00005291"/>
    </source>
</evidence>
<dbReference type="AlphaFoldDB" id="A0A381S882"/>
<protein>
    <recommendedName>
        <fullName evidence="2">NIPSNAP domain-containing protein</fullName>
    </recommendedName>
</protein>
<evidence type="ECO:0000313" key="3">
    <source>
        <dbReference type="EMBL" id="SUZ99528.1"/>
    </source>
</evidence>
<name>A0A381S882_9ZZZZ</name>
<dbReference type="EMBL" id="UINC01002711">
    <property type="protein sequence ID" value="SUZ99528.1"/>
    <property type="molecule type" value="Genomic_DNA"/>
</dbReference>
<dbReference type="PANTHER" id="PTHR21017">
    <property type="entry name" value="NIPSNAP-RELATED"/>
    <property type="match status" value="1"/>
</dbReference>
<feature type="domain" description="NIPSNAP" evidence="2">
    <location>
        <begin position="3"/>
        <end position="103"/>
    </location>
</feature>
<dbReference type="Gene3D" id="3.30.70.100">
    <property type="match status" value="2"/>
</dbReference>
<organism evidence="3">
    <name type="scientific">marine metagenome</name>
    <dbReference type="NCBI Taxonomy" id="408172"/>
    <lineage>
        <taxon>unclassified sequences</taxon>
        <taxon>metagenomes</taxon>
        <taxon>ecological metagenomes</taxon>
    </lineage>
</organism>
<accession>A0A381S882</accession>
<evidence type="ECO:0000259" key="2">
    <source>
        <dbReference type="Pfam" id="PF07978"/>
    </source>
</evidence>